<dbReference type="PANTHER" id="PTHR36113:SF1">
    <property type="entry name" value="GLYOXALASE_BLEOMYCIN RESISTANCE PROTEIN_DIOXYGENASE"/>
    <property type="match status" value="1"/>
</dbReference>
<dbReference type="InterPro" id="IPR051332">
    <property type="entry name" value="Fosfomycin_Res_Enzymes"/>
</dbReference>
<feature type="domain" description="VOC" evidence="1">
    <location>
        <begin position="8"/>
        <end position="129"/>
    </location>
</feature>
<evidence type="ECO:0000313" key="3">
    <source>
        <dbReference type="Proteomes" id="UP000632377"/>
    </source>
</evidence>
<evidence type="ECO:0000259" key="1">
    <source>
        <dbReference type="PROSITE" id="PS51819"/>
    </source>
</evidence>
<reference evidence="2 3" key="1">
    <citation type="submission" date="2021-01" db="EMBL/GenBank/DDBJ databases">
        <title>Genome public.</title>
        <authorList>
            <person name="Liu C."/>
            <person name="Sun Q."/>
        </authorList>
    </citation>
    <scope>NUCLEOTIDE SEQUENCE [LARGE SCALE GENOMIC DNA]</scope>
    <source>
        <strain evidence="2 3">YIM B02515</strain>
    </source>
</reference>
<dbReference type="EMBL" id="JAESWC010000009">
    <property type="protein sequence ID" value="MBL4936881.1"/>
    <property type="molecule type" value="Genomic_DNA"/>
</dbReference>
<gene>
    <name evidence="2" type="ORF">JK636_14070</name>
</gene>
<protein>
    <submittedName>
        <fullName evidence="2">VOC family protein</fullName>
    </submittedName>
</protein>
<dbReference type="PROSITE" id="PS51819">
    <property type="entry name" value="VOC"/>
    <property type="match status" value="1"/>
</dbReference>
<proteinExistence type="predicted"/>
<dbReference type="InterPro" id="IPR037523">
    <property type="entry name" value="VOC_core"/>
</dbReference>
<dbReference type="Proteomes" id="UP000632377">
    <property type="component" value="Unassembled WGS sequence"/>
</dbReference>
<dbReference type="InterPro" id="IPR029068">
    <property type="entry name" value="Glyas_Bleomycin-R_OHBP_Dase"/>
</dbReference>
<dbReference type="Pfam" id="PF00903">
    <property type="entry name" value="Glyoxalase"/>
    <property type="match status" value="1"/>
</dbReference>
<name>A0ABS1TC87_9CLOT</name>
<dbReference type="CDD" id="cd06587">
    <property type="entry name" value="VOC"/>
    <property type="match status" value="1"/>
</dbReference>
<dbReference type="PANTHER" id="PTHR36113">
    <property type="entry name" value="LYASE, PUTATIVE-RELATED-RELATED"/>
    <property type="match status" value="1"/>
</dbReference>
<evidence type="ECO:0000313" key="2">
    <source>
        <dbReference type="EMBL" id="MBL4936881.1"/>
    </source>
</evidence>
<dbReference type="InterPro" id="IPR004360">
    <property type="entry name" value="Glyas_Fos-R_dOase_dom"/>
</dbReference>
<dbReference type="SUPFAM" id="SSF54593">
    <property type="entry name" value="Glyoxalase/Bleomycin resistance protein/Dihydroxybiphenyl dioxygenase"/>
    <property type="match status" value="1"/>
</dbReference>
<sequence>MKEGIIMNYGFVTIKVKNMEESLKFYIDFLGLKEATSFSPQPGVKIVFLTDEKGNKIELIENSHMDVSEDAGYKSLLSIGFPVESVNETLKLVNEKGFEVVSGPVQLPSGIKFLYIKDPNGVEIEFIENFNM</sequence>
<organism evidence="2 3">
    <name type="scientific">Clostridium rhizosphaerae</name>
    <dbReference type="NCBI Taxonomy" id="2803861"/>
    <lineage>
        <taxon>Bacteria</taxon>
        <taxon>Bacillati</taxon>
        <taxon>Bacillota</taxon>
        <taxon>Clostridia</taxon>
        <taxon>Eubacteriales</taxon>
        <taxon>Clostridiaceae</taxon>
        <taxon>Clostridium</taxon>
    </lineage>
</organism>
<accession>A0ABS1TC87</accession>
<keyword evidence="3" id="KW-1185">Reference proteome</keyword>
<dbReference type="Gene3D" id="3.10.180.10">
    <property type="entry name" value="2,3-Dihydroxybiphenyl 1,2-Dioxygenase, domain 1"/>
    <property type="match status" value="1"/>
</dbReference>
<comment type="caution">
    <text evidence="2">The sequence shown here is derived from an EMBL/GenBank/DDBJ whole genome shotgun (WGS) entry which is preliminary data.</text>
</comment>